<dbReference type="Proteomes" id="UP001190700">
    <property type="component" value="Unassembled WGS sequence"/>
</dbReference>
<dbReference type="EC" id="2.8.2.-" evidence="3"/>
<comment type="caution">
    <text evidence="5">The sequence shown here is derived from an EMBL/GenBank/DDBJ whole genome shotgun (WGS) entry which is preliminary data.</text>
</comment>
<feature type="domain" description="Sulfotransferase" evidence="4">
    <location>
        <begin position="23"/>
        <end position="212"/>
    </location>
</feature>
<dbReference type="EMBL" id="LGRX02015171">
    <property type="protein sequence ID" value="KAK3263661.1"/>
    <property type="molecule type" value="Genomic_DNA"/>
</dbReference>
<evidence type="ECO:0000259" key="4">
    <source>
        <dbReference type="Pfam" id="PF00685"/>
    </source>
</evidence>
<dbReference type="PANTHER" id="PTHR11783">
    <property type="entry name" value="SULFOTRANSFERASE SULT"/>
    <property type="match status" value="1"/>
</dbReference>
<protein>
    <recommendedName>
        <fullName evidence="3">Sulfotransferase</fullName>
        <ecNumber evidence="3">2.8.2.-</ecNumber>
    </recommendedName>
</protein>
<evidence type="ECO:0000256" key="2">
    <source>
        <dbReference type="ARBA" id="ARBA00022679"/>
    </source>
</evidence>
<proteinExistence type="inferred from homology"/>
<comment type="similarity">
    <text evidence="1 3">Belongs to the sulfotransferase 1 family.</text>
</comment>
<evidence type="ECO:0000256" key="1">
    <source>
        <dbReference type="ARBA" id="ARBA00005771"/>
    </source>
</evidence>
<reference evidence="5 6" key="1">
    <citation type="journal article" date="2015" name="Genome Biol. Evol.">
        <title>Comparative Genomics of a Bacterivorous Green Alga Reveals Evolutionary Causalities and Consequences of Phago-Mixotrophic Mode of Nutrition.</title>
        <authorList>
            <person name="Burns J.A."/>
            <person name="Paasch A."/>
            <person name="Narechania A."/>
            <person name="Kim E."/>
        </authorList>
    </citation>
    <scope>NUCLEOTIDE SEQUENCE [LARGE SCALE GENOMIC DNA]</scope>
    <source>
        <strain evidence="5 6">PLY_AMNH</strain>
    </source>
</reference>
<gene>
    <name evidence="5" type="ORF">CYMTET_27548</name>
</gene>
<name>A0AAE0FR64_9CHLO</name>
<dbReference type="SUPFAM" id="SSF52540">
    <property type="entry name" value="P-loop containing nucleoside triphosphate hydrolases"/>
    <property type="match status" value="1"/>
</dbReference>
<organism evidence="5 6">
    <name type="scientific">Cymbomonas tetramitiformis</name>
    <dbReference type="NCBI Taxonomy" id="36881"/>
    <lineage>
        <taxon>Eukaryota</taxon>
        <taxon>Viridiplantae</taxon>
        <taxon>Chlorophyta</taxon>
        <taxon>Pyramimonadophyceae</taxon>
        <taxon>Pyramimonadales</taxon>
        <taxon>Pyramimonadaceae</taxon>
        <taxon>Cymbomonas</taxon>
    </lineage>
</organism>
<evidence type="ECO:0000313" key="5">
    <source>
        <dbReference type="EMBL" id="KAK3263661.1"/>
    </source>
</evidence>
<evidence type="ECO:0000313" key="6">
    <source>
        <dbReference type="Proteomes" id="UP001190700"/>
    </source>
</evidence>
<sequence length="294" mass="34423">MKVKTGVFYDKKGLKKFKPRISDVICAIPAKSGTTWVQQICHQIRVKGRPFDFDDQNDIMPWIERASYLLGTDLNAEHVANPRVFKSHLPYHLVPTGTKKIFCFRNMADTMLSFCKFALPRMGISTARALEFLEMLILTGEVKDRLRDARNWWSHRNDEDVLFIFFEDLLERPREVVTRIGKFMDPSFDDDKLVDLVVDQTNHRAMAAHPTKFDDHRMFDTNVQKFGLKFTALSESERVGKVRQGGGKKDQGNELPQRYTEYYEKLWKTIIEKKYGFKQYSDMREAYRNESLAN</sequence>
<evidence type="ECO:0000256" key="3">
    <source>
        <dbReference type="RuleBase" id="RU361155"/>
    </source>
</evidence>
<dbReference type="Gene3D" id="3.40.50.300">
    <property type="entry name" value="P-loop containing nucleotide triphosphate hydrolases"/>
    <property type="match status" value="1"/>
</dbReference>
<accession>A0AAE0FR64</accession>
<keyword evidence="6" id="KW-1185">Reference proteome</keyword>
<keyword evidence="2 3" id="KW-0808">Transferase</keyword>
<dbReference type="Pfam" id="PF00685">
    <property type="entry name" value="Sulfotransfer_1"/>
    <property type="match status" value="1"/>
</dbReference>
<dbReference type="InterPro" id="IPR000863">
    <property type="entry name" value="Sulfotransferase_dom"/>
</dbReference>
<dbReference type="InterPro" id="IPR027417">
    <property type="entry name" value="P-loop_NTPase"/>
</dbReference>
<dbReference type="AlphaFoldDB" id="A0AAE0FR64"/>
<dbReference type="GO" id="GO:0008146">
    <property type="term" value="F:sulfotransferase activity"/>
    <property type="evidence" value="ECO:0007669"/>
    <property type="project" value="InterPro"/>
</dbReference>